<feature type="chain" id="PRO_5025068810" evidence="1">
    <location>
        <begin position="20"/>
        <end position="466"/>
    </location>
</feature>
<dbReference type="InterPro" id="IPR006047">
    <property type="entry name" value="GH13_cat_dom"/>
</dbReference>
<evidence type="ECO:0000259" key="2">
    <source>
        <dbReference type="SMART" id="SM00642"/>
    </source>
</evidence>
<dbReference type="InterPro" id="IPR013780">
    <property type="entry name" value="Glyco_hydro_b"/>
</dbReference>
<dbReference type="PANTHER" id="PTHR47786">
    <property type="entry name" value="ALPHA-1,4-GLUCAN:MALTOSE-1-PHOSPHATE MALTOSYLTRANSFERASE"/>
    <property type="match status" value="1"/>
</dbReference>
<proteinExistence type="predicted"/>
<feature type="signal peptide" evidence="1">
    <location>
        <begin position="1"/>
        <end position="19"/>
    </location>
</feature>
<dbReference type="SUPFAM" id="SSF51445">
    <property type="entry name" value="(Trans)glycosidases"/>
    <property type="match status" value="1"/>
</dbReference>
<dbReference type="AlphaFoldDB" id="A0A653ACG2"/>
<name>A0A653ACG2_9BACT</name>
<dbReference type="PANTHER" id="PTHR47786:SF2">
    <property type="entry name" value="GLYCOSYL HYDROLASE FAMILY 13 CATALYTIC DOMAIN-CONTAINING PROTEIN"/>
    <property type="match status" value="1"/>
</dbReference>
<dbReference type="InterPro" id="IPR017853">
    <property type="entry name" value="GH"/>
</dbReference>
<evidence type="ECO:0000256" key="1">
    <source>
        <dbReference type="SAM" id="SignalP"/>
    </source>
</evidence>
<protein>
    <submittedName>
        <fullName evidence="3">Alpha amylase catalytic region</fullName>
    </submittedName>
</protein>
<evidence type="ECO:0000313" key="3">
    <source>
        <dbReference type="EMBL" id="VBB45750.1"/>
    </source>
</evidence>
<dbReference type="SUPFAM" id="SSF51011">
    <property type="entry name" value="Glycosyl hydrolase domain"/>
    <property type="match status" value="1"/>
</dbReference>
<organism evidence="3">
    <name type="scientific">uncultured Paludibacter sp</name>
    <dbReference type="NCBI Taxonomy" id="497635"/>
    <lineage>
        <taxon>Bacteria</taxon>
        <taxon>Pseudomonadati</taxon>
        <taxon>Bacteroidota</taxon>
        <taxon>Bacteroidia</taxon>
        <taxon>Bacteroidales</taxon>
        <taxon>Paludibacteraceae</taxon>
        <taxon>Paludibacter</taxon>
        <taxon>environmental samples</taxon>
    </lineage>
</organism>
<keyword evidence="1" id="KW-0732">Signal</keyword>
<dbReference type="GO" id="GO:0005975">
    <property type="term" value="P:carbohydrate metabolic process"/>
    <property type="evidence" value="ECO:0007669"/>
    <property type="project" value="InterPro"/>
</dbReference>
<feature type="domain" description="Glycosyl hydrolase family 13 catalytic" evidence="2">
    <location>
        <begin position="66"/>
        <end position="376"/>
    </location>
</feature>
<gene>
    <name evidence="3" type="ORF">TRIP_D310145</name>
</gene>
<dbReference type="Gene3D" id="2.60.40.1180">
    <property type="entry name" value="Golgi alpha-mannosidase II"/>
    <property type="match status" value="1"/>
</dbReference>
<sequence length="466" mass="54055">MKNKIFFLFVAFSLMAGLAITVVSCKPKSNKISENLLDSIDYKKSTPEWAKNANIYEVNVRQYTPEGTFEAFQKHLPRLKKMGVDILWLMPINPIGEKNRKGTLGSYYAVKDYTAVNPEFGTEGDLKNLVNEAHKLGMKVIIDWVANHTAWDNVWIQPHPDWYTQDSLGKIIIPKGTDWEDTADLNYDNPELRRAMIDAMSYWVKNVDIDGFRCDVAGMVPLSFWLHARKELDEIKPNLFFLAEDGEPIIHRAFDMTYDWPLKDIINDIAQGKKNVTDIIKHFNDESVRFNSEDVRMHFITNHDENTWAGDEYERLKNQQTVDAFTILTYMIPGMPLTYTGQEEPLKKRLKFFDKDTVGFKTYARQELITKLNELRKRNEALWSTDYKTSFKLLNNTAPTDVLSFIRFKGNNKIICVLNLSSKEQTFKITDEIVGDFTNYLGESIMLKTNTEIKLKPWGYSIQVMR</sequence>
<dbReference type="EMBL" id="UPXZ01000025">
    <property type="protein sequence ID" value="VBB45750.1"/>
    <property type="molecule type" value="Genomic_DNA"/>
</dbReference>
<dbReference type="Pfam" id="PF00128">
    <property type="entry name" value="Alpha-amylase"/>
    <property type="match status" value="2"/>
</dbReference>
<dbReference type="CDD" id="cd11313">
    <property type="entry name" value="AmyAc_arch_bac_AmyA"/>
    <property type="match status" value="1"/>
</dbReference>
<reference evidence="3" key="1">
    <citation type="submission" date="2018-07" db="EMBL/GenBank/DDBJ databases">
        <authorList>
            <consortium name="Genoscope - CEA"/>
            <person name="William W."/>
        </authorList>
    </citation>
    <scope>NUCLEOTIDE SEQUENCE</scope>
    <source>
        <strain evidence="3">IK1</strain>
    </source>
</reference>
<accession>A0A653ACG2</accession>
<dbReference type="SMART" id="SM00642">
    <property type="entry name" value="Aamy"/>
    <property type="match status" value="1"/>
</dbReference>
<dbReference type="PROSITE" id="PS51257">
    <property type="entry name" value="PROKAR_LIPOPROTEIN"/>
    <property type="match status" value="1"/>
</dbReference>
<dbReference type="Gene3D" id="3.20.20.80">
    <property type="entry name" value="Glycosidases"/>
    <property type="match status" value="1"/>
</dbReference>